<dbReference type="Pfam" id="PF13241">
    <property type="entry name" value="NAD_binding_7"/>
    <property type="match status" value="1"/>
</dbReference>
<evidence type="ECO:0000256" key="1">
    <source>
        <dbReference type="ARBA" id="ARBA00004141"/>
    </source>
</evidence>
<dbReference type="Pfam" id="PF00005">
    <property type="entry name" value="ABC_tran"/>
    <property type="match status" value="1"/>
</dbReference>
<keyword evidence="14" id="KW-0520">NAD</keyword>
<evidence type="ECO:0000256" key="6">
    <source>
        <dbReference type="ARBA" id="ARBA00022448"/>
    </source>
</evidence>
<evidence type="ECO:0000256" key="14">
    <source>
        <dbReference type="ARBA" id="ARBA00023027"/>
    </source>
</evidence>
<name>A0A379DKF1_9PORP</name>
<dbReference type="Proteomes" id="UP000254263">
    <property type="component" value="Unassembled WGS sequence"/>
</dbReference>
<dbReference type="InterPro" id="IPR003339">
    <property type="entry name" value="ABC/ECF_trnsptr_transmembrane"/>
</dbReference>
<keyword evidence="8 19" id="KW-0812">Transmembrane</keyword>
<keyword evidence="9" id="KW-0547">Nucleotide-binding</keyword>
<keyword evidence="11" id="KW-1278">Translocase</keyword>
<keyword evidence="16" id="KW-0627">Porphyrin biosynthesis</keyword>
<evidence type="ECO:0000256" key="8">
    <source>
        <dbReference type="ARBA" id="ARBA00022692"/>
    </source>
</evidence>
<dbReference type="GO" id="GO:0005524">
    <property type="term" value="F:ATP binding"/>
    <property type="evidence" value="ECO:0007669"/>
    <property type="project" value="UniProtKB-KW"/>
</dbReference>
<feature type="transmembrane region" description="Helical" evidence="19">
    <location>
        <begin position="20"/>
        <end position="48"/>
    </location>
</feature>
<dbReference type="PROSITE" id="PS50893">
    <property type="entry name" value="ABC_TRANSPORTER_2"/>
    <property type="match status" value="1"/>
</dbReference>
<keyword evidence="6" id="KW-0813">Transport</keyword>
<evidence type="ECO:0000256" key="11">
    <source>
        <dbReference type="ARBA" id="ARBA00022967"/>
    </source>
</evidence>
<evidence type="ECO:0000256" key="3">
    <source>
        <dbReference type="ARBA" id="ARBA00005010"/>
    </source>
</evidence>
<evidence type="ECO:0000256" key="12">
    <source>
        <dbReference type="ARBA" id="ARBA00022989"/>
    </source>
</evidence>
<dbReference type="SUPFAM" id="SSF51735">
    <property type="entry name" value="NAD(P)-binding Rossmann-fold domains"/>
    <property type="match status" value="1"/>
</dbReference>
<dbReference type="Pfam" id="PF02361">
    <property type="entry name" value="CbiQ"/>
    <property type="match status" value="1"/>
</dbReference>
<feature type="coiled-coil region" evidence="18">
    <location>
        <begin position="658"/>
        <end position="685"/>
    </location>
</feature>
<evidence type="ECO:0000313" key="22">
    <source>
        <dbReference type="Proteomes" id="UP000254263"/>
    </source>
</evidence>
<feature type="domain" description="ABC transporter" evidence="20">
    <location>
        <begin position="235"/>
        <end position="470"/>
    </location>
</feature>
<evidence type="ECO:0000256" key="2">
    <source>
        <dbReference type="ARBA" id="ARBA00004236"/>
    </source>
</evidence>
<evidence type="ECO:0000256" key="4">
    <source>
        <dbReference type="ARBA" id="ARBA00005417"/>
    </source>
</evidence>
<dbReference type="InterPro" id="IPR036291">
    <property type="entry name" value="NAD(P)-bd_dom_sf"/>
</dbReference>
<dbReference type="GO" id="GO:0043190">
    <property type="term" value="C:ATP-binding cassette (ABC) transporter complex"/>
    <property type="evidence" value="ECO:0007669"/>
    <property type="project" value="TreeGrafter"/>
</dbReference>
<keyword evidence="10 21" id="KW-0067">ATP-binding</keyword>
<dbReference type="FunFam" id="3.40.50.300:FF:000224">
    <property type="entry name" value="Energy-coupling factor transporter ATP-binding protein EcfA"/>
    <property type="match status" value="1"/>
</dbReference>
<feature type="transmembrane region" description="Helical" evidence="19">
    <location>
        <begin position="60"/>
        <end position="80"/>
    </location>
</feature>
<dbReference type="Gene3D" id="3.40.50.720">
    <property type="entry name" value="NAD(P)-binding Rossmann-like Domain"/>
    <property type="match status" value="1"/>
</dbReference>
<protein>
    <recommendedName>
        <fullName evidence="5">precorrin-2 dehydrogenase</fullName>
        <ecNumber evidence="5">1.3.1.76</ecNumber>
    </recommendedName>
</protein>
<comment type="similarity">
    <text evidence="4">Belongs to the ABC transporter superfamily.</text>
</comment>
<evidence type="ECO:0000313" key="21">
    <source>
        <dbReference type="EMBL" id="SUB78457.1"/>
    </source>
</evidence>
<evidence type="ECO:0000256" key="19">
    <source>
        <dbReference type="SAM" id="Phobius"/>
    </source>
</evidence>
<dbReference type="PANTHER" id="PTHR43553">
    <property type="entry name" value="HEAVY METAL TRANSPORTER"/>
    <property type="match status" value="1"/>
</dbReference>
<gene>
    <name evidence="21" type="primary">ecfA1</name>
    <name evidence="21" type="ORF">NCTC13100_01633</name>
</gene>
<evidence type="ECO:0000256" key="16">
    <source>
        <dbReference type="ARBA" id="ARBA00023244"/>
    </source>
</evidence>
<keyword evidence="13" id="KW-0560">Oxidoreductase</keyword>
<keyword evidence="15 19" id="KW-0472">Membrane</keyword>
<dbReference type="InterPro" id="IPR050095">
    <property type="entry name" value="ECF_ABC_transporter_ATP-bd"/>
</dbReference>
<dbReference type="SUPFAM" id="SSF75615">
    <property type="entry name" value="Siroheme synthase middle domains-like"/>
    <property type="match status" value="1"/>
</dbReference>
<dbReference type="InterPro" id="IPR006367">
    <property type="entry name" value="Sirohaem_synthase_N"/>
</dbReference>
<evidence type="ECO:0000256" key="10">
    <source>
        <dbReference type="ARBA" id="ARBA00022840"/>
    </source>
</evidence>
<evidence type="ECO:0000256" key="15">
    <source>
        <dbReference type="ARBA" id="ARBA00023136"/>
    </source>
</evidence>
<dbReference type="GO" id="GO:0042626">
    <property type="term" value="F:ATPase-coupled transmembrane transporter activity"/>
    <property type="evidence" value="ECO:0007669"/>
    <property type="project" value="TreeGrafter"/>
</dbReference>
<dbReference type="SUPFAM" id="SSF52540">
    <property type="entry name" value="P-loop containing nucleoside triphosphate hydrolases"/>
    <property type="match status" value="1"/>
</dbReference>
<dbReference type="CDD" id="cd16914">
    <property type="entry name" value="EcfT"/>
    <property type="match status" value="1"/>
</dbReference>
<dbReference type="InterPro" id="IPR003593">
    <property type="entry name" value="AAA+_ATPase"/>
</dbReference>
<evidence type="ECO:0000256" key="17">
    <source>
        <dbReference type="ARBA" id="ARBA00047561"/>
    </source>
</evidence>
<comment type="subcellular location">
    <subcellularLocation>
        <location evidence="2">Cell membrane</location>
    </subcellularLocation>
    <subcellularLocation>
        <location evidence="1">Membrane</location>
        <topology evidence="1">Multi-pass membrane protein</topology>
    </subcellularLocation>
</comment>
<proteinExistence type="inferred from homology"/>
<keyword evidence="12 19" id="KW-1133">Transmembrane helix</keyword>
<reference evidence="21 22" key="1">
    <citation type="submission" date="2018-06" db="EMBL/GenBank/DDBJ databases">
        <authorList>
            <consortium name="Pathogen Informatics"/>
            <person name="Doyle S."/>
        </authorList>
    </citation>
    <scope>NUCLEOTIDE SEQUENCE [LARGE SCALE GENOMIC DNA]</scope>
    <source>
        <strain evidence="21 22">NCTC13100</strain>
    </source>
</reference>
<dbReference type="InterPro" id="IPR015856">
    <property type="entry name" value="ABC_transpr_CbiO/EcfA_su"/>
</dbReference>
<dbReference type="AlphaFoldDB" id="A0A379DKF1"/>
<organism evidence="21 22">
    <name type="scientific">Porphyromonas macacae</name>
    <dbReference type="NCBI Taxonomy" id="28115"/>
    <lineage>
        <taxon>Bacteria</taxon>
        <taxon>Pseudomonadati</taxon>
        <taxon>Bacteroidota</taxon>
        <taxon>Bacteroidia</taxon>
        <taxon>Bacteroidales</taxon>
        <taxon>Porphyromonadaceae</taxon>
        <taxon>Porphyromonas</taxon>
    </lineage>
</organism>
<accession>A0A379DKF1</accession>
<evidence type="ECO:0000256" key="13">
    <source>
        <dbReference type="ARBA" id="ARBA00023002"/>
    </source>
</evidence>
<dbReference type="GO" id="GO:0019354">
    <property type="term" value="P:siroheme biosynthetic process"/>
    <property type="evidence" value="ECO:0007669"/>
    <property type="project" value="UniProtKB-UniPathway"/>
</dbReference>
<dbReference type="UniPathway" id="UPA00262">
    <property type="reaction ID" value="UER00222"/>
</dbReference>
<dbReference type="InterPro" id="IPR027417">
    <property type="entry name" value="P-loop_NTPase"/>
</dbReference>
<comment type="pathway">
    <text evidence="3">Porphyrin-containing compound metabolism; siroheme biosynthesis; sirohydrochlorin from precorrin-2: step 1/1.</text>
</comment>
<dbReference type="GO" id="GO:0043115">
    <property type="term" value="F:precorrin-2 dehydrogenase activity"/>
    <property type="evidence" value="ECO:0007669"/>
    <property type="project" value="UniProtKB-EC"/>
</dbReference>
<dbReference type="RefSeq" id="WP_147277722.1">
    <property type="nucleotide sequence ID" value="NZ_UGTI01000001.1"/>
</dbReference>
<dbReference type="SMART" id="SM00382">
    <property type="entry name" value="AAA"/>
    <property type="match status" value="1"/>
</dbReference>
<evidence type="ECO:0000256" key="7">
    <source>
        <dbReference type="ARBA" id="ARBA00022475"/>
    </source>
</evidence>
<dbReference type="PANTHER" id="PTHR43553:SF24">
    <property type="entry name" value="ENERGY-COUPLING FACTOR TRANSPORTER ATP-BINDING PROTEIN ECFA1"/>
    <property type="match status" value="1"/>
</dbReference>
<evidence type="ECO:0000256" key="9">
    <source>
        <dbReference type="ARBA" id="ARBA00022741"/>
    </source>
</evidence>
<dbReference type="GO" id="GO:0016887">
    <property type="term" value="F:ATP hydrolysis activity"/>
    <property type="evidence" value="ECO:0007669"/>
    <property type="project" value="InterPro"/>
</dbReference>
<dbReference type="Gene3D" id="3.40.50.300">
    <property type="entry name" value="P-loop containing nucleotide triphosphate hydrolases"/>
    <property type="match status" value="1"/>
</dbReference>
<evidence type="ECO:0000256" key="18">
    <source>
        <dbReference type="SAM" id="Coils"/>
    </source>
</evidence>
<evidence type="ECO:0000259" key="20">
    <source>
        <dbReference type="PROSITE" id="PS50893"/>
    </source>
</evidence>
<keyword evidence="18" id="KW-0175">Coiled coil</keyword>
<dbReference type="EMBL" id="UGTI01000001">
    <property type="protein sequence ID" value="SUB78457.1"/>
    <property type="molecule type" value="Genomic_DNA"/>
</dbReference>
<dbReference type="InterPro" id="IPR003439">
    <property type="entry name" value="ABC_transporter-like_ATP-bd"/>
</dbReference>
<comment type="catalytic activity">
    <reaction evidence="17">
        <text>precorrin-2 + NAD(+) = sirohydrochlorin + NADH + 2 H(+)</text>
        <dbReference type="Rhea" id="RHEA:15613"/>
        <dbReference type="ChEBI" id="CHEBI:15378"/>
        <dbReference type="ChEBI" id="CHEBI:57540"/>
        <dbReference type="ChEBI" id="CHEBI:57945"/>
        <dbReference type="ChEBI" id="CHEBI:58351"/>
        <dbReference type="ChEBI" id="CHEBI:58827"/>
        <dbReference type="EC" id="1.3.1.76"/>
    </reaction>
</comment>
<keyword evidence="7" id="KW-1003">Cell membrane</keyword>
<dbReference type="NCBIfam" id="TIGR01470">
    <property type="entry name" value="cysG_Nterm"/>
    <property type="match status" value="1"/>
</dbReference>
<evidence type="ECO:0000256" key="5">
    <source>
        <dbReference type="ARBA" id="ARBA00012400"/>
    </source>
</evidence>
<sequence>MIPSRVCCTEYFRRFKLHLIIPAVLLLAALLISSWHILFFISIILYLTLFFRAKNERPHLLKKTVIVWAFIFLGALPLLFNKISGESTLHYFRLGTWVIDTPGVNSFRLIVLRCIDAVGAMMLLMQLTPVYNLCSELRQMHTPRLFIDLLELTYRYIYVLQDTTRHIATAQVSRLGYRGYKEKVKDMGLLLAQTLVLTQHEADHLYNGLVSRGYEDDLADSIKEKTETDEEQVIVRLEQISFAYEKNKEILKNINISLKKGERIALLGENGAGKSTLFLLLNGILKHEKGRFFLRDKEIDNSKDGLRAIRQTTSLVFQNSNHQLFTPSVYDEIAYGLKNIGYKGEELKKRTEAIIEDFELQDIKYFPPHKLSEGQKKWVAIAAVLAIDPQIIILDEPTSNLDRYYTGKVLNLFDRLQNEGKSILISTHDMNLAYEWAKRVLVMHEGQIIADNSTENVFRDTGLLSQANLESPLLFSKVFPEKKRLKIQTEDFHLPVFIGATGMPCLIVGGGKGAYRKVQTLYQHKAVCTVVSPELCDELKVMRDNGVITHIERKFMAGDTNGFDLIVAATDNIAVNEQVCKEAETHGSLVNSPGNPLRGNFQFAAGFRQEGIGIAIHTDYKLPEIAQILKKRLTSFIPEGLERQLQVLTGLRTKLKTDKLTEEERSELTEEYNNIKNKIEESLKL</sequence>
<dbReference type="CDD" id="cd03225">
    <property type="entry name" value="ABC_cobalt_CbiO_domain1"/>
    <property type="match status" value="1"/>
</dbReference>
<keyword evidence="21" id="KW-0378">Hydrolase</keyword>
<dbReference type="EC" id="1.3.1.76" evidence="5"/>